<keyword evidence="7" id="KW-1185">Reference proteome</keyword>
<keyword evidence="2" id="KW-0863">Zinc-finger</keyword>
<evidence type="ECO:0000256" key="4">
    <source>
        <dbReference type="SAM" id="MobiDB-lite"/>
    </source>
</evidence>
<evidence type="ECO:0000256" key="1">
    <source>
        <dbReference type="ARBA" id="ARBA00022723"/>
    </source>
</evidence>
<sequence>MEESCALCEKRATMLCDSDQAKLCWDCDEKVHSANFLVAKHSRDLLCRLCQSPTPWKASGAKLTPTFSFCHRCVEAPRAALVNTHQQHRGFVEDHGEHQSDHDFHDGDNSDDEEEDDEAQNQVVPMSSASATSPPSGTNLALKRLRNNSFSVDSRDETAGSSSEMLREKNCSNSETLSCMCSRWKSWSTFPKVTVSRLVQKASSYYGGVSLSVSRGFSSALDYHALSPDVQEKLVRESPPEGVFNTKYSDHFPFFSRPQSLQSFGENTSNSINNGQHTGSKGDQAGPWPMLVVSIALGKGFSVRFLQTYVTIYGLGPANARPLNF</sequence>
<gene>
    <name evidence="6" type="primary">MES14</name>
    <name evidence="6" type="ORF">CR513_45732</name>
</gene>
<evidence type="ECO:0000313" key="7">
    <source>
        <dbReference type="Proteomes" id="UP000257109"/>
    </source>
</evidence>
<keyword evidence="3" id="KW-0862">Zinc</keyword>
<dbReference type="PANTHER" id="PTHR31717">
    <property type="entry name" value="ZINC FINGER PROTEIN CONSTANS-LIKE 10"/>
    <property type="match status" value="1"/>
</dbReference>
<evidence type="ECO:0000256" key="2">
    <source>
        <dbReference type="ARBA" id="ARBA00022771"/>
    </source>
</evidence>
<dbReference type="InterPro" id="IPR000315">
    <property type="entry name" value="Znf_B-box"/>
</dbReference>
<feature type="compositionally biased region" description="Low complexity" evidence="4">
    <location>
        <begin position="127"/>
        <end position="138"/>
    </location>
</feature>
<evidence type="ECO:0000259" key="5">
    <source>
        <dbReference type="SMART" id="SM00336"/>
    </source>
</evidence>
<dbReference type="STRING" id="157652.A0A371F8A2"/>
<dbReference type="AlphaFoldDB" id="A0A371F8A2"/>
<evidence type="ECO:0000313" key="6">
    <source>
        <dbReference type="EMBL" id="RDX74517.1"/>
    </source>
</evidence>
<dbReference type="EMBL" id="QJKJ01010155">
    <property type="protein sequence ID" value="RDX74517.1"/>
    <property type="molecule type" value="Genomic_DNA"/>
</dbReference>
<accession>A0A371F8A2</accession>
<dbReference type="Pfam" id="PF00643">
    <property type="entry name" value="zf-B_box"/>
    <property type="match status" value="1"/>
</dbReference>
<organism evidence="6 7">
    <name type="scientific">Mucuna pruriens</name>
    <name type="common">Velvet bean</name>
    <name type="synonym">Dolichos pruriens</name>
    <dbReference type="NCBI Taxonomy" id="157652"/>
    <lineage>
        <taxon>Eukaryota</taxon>
        <taxon>Viridiplantae</taxon>
        <taxon>Streptophyta</taxon>
        <taxon>Embryophyta</taxon>
        <taxon>Tracheophyta</taxon>
        <taxon>Spermatophyta</taxon>
        <taxon>Magnoliopsida</taxon>
        <taxon>eudicotyledons</taxon>
        <taxon>Gunneridae</taxon>
        <taxon>Pentapetalae</taxon>
        <taxon>rosids</taxon>
        <taxon>fabids</taxon>
        <taxon>Fabales</taxon>
        <taxon>Fabaceae</taxon>
        <taxon>Papilionoideae</taxon>
        <taxon>50 kb inversion clade</taxon>
        <taxon>NPAAA clade</taxon>
        <taxon>indigoferoid/millettioid clade</taxon>
        <taxon>Phaseoleae</taxon>
        <taxon>Mucuna</taxon>
    </lineage>
</organism>
<protein>
    <submittedName>
        <fullName evidence="6">Methylesterase 14, chloroplastic</fullName>
    </submittedName>
</protein>
<evidence type="ECO:0000256" key="3">
    <source>
        <dbReference type="ARBA" id="ARBA00022833"/>
    </source>
</evidence>
<proteinExistence type="predicted"/>
<dbReference type="SMART" id="SM00336">
    <property type="entry name" value="BBOX"/>
    <property type="match status" value="1"/>
</dbReference>
<comment type="caution">
    <text evidence="6">The sequence shown here is derived from an EMBL/GenBank/DDBJ whole genome shotgun (WGS) entry which is preliminary data.</text>
</comment>
<keyword evidence="1" id="KW-0479">Metal-binding</keyword>
<feature type="compositionally biased region" description="Acidic residues" evidence="4">
    <location>
        <begin position="109"/>
        <end position="119"/>
    </location>
</feature>
<name>A0A371F8A2_MUCPR</name>
<dbReference type="PANTHER" id="PTHR31717:SF60">
    <property type="entry name" value="B-BOX TYPE ZINC FINGER FAMILY PROTEIN"/>
    <property type="match status" value="1"/>
</dbReference>
<feature type="compositionally biased region" description="Basic and acidic residues" evidence="4">
    <location>
        <begin position="93"/>
        <end position="108"/>
    </location>
</feature>
<feature type="region of interest" description="Disordered" evidence="4">
    <location>
        <begin position="93"/>
        <end position="166"/>
    </location>
</feature>
<dbReference type="InterPro" id="IPR049808">
    <property type="entry name" value="CONSTANS-like_Bbox1"/>
</dbReference>
<dbReference type="OrthoDB" id="153872at2759"/>
<reference evidence="6" key="1">
    <citation type="submission" date="2018-05" db="EMBL/GenBank/DDBJ databases">
        <title>Draft genome of Mucuna pruriens seed.</title>
        <authorList>
            <person name="Nnadi N.E."/>
            <person name="Vos R."/>
            <person name="Hasami M.H."/>
            <person name="Devisetty U.K."/>
            <person name="Aguiy J.C."/>
        </authorList>
    </citation>
    <scope>NUCLEOTIDE SEQUENCE [LARGE SCALE GENOMIC DNA]</scope>
    <source>
        <strain evidence="6">JCA_2017</strain>
    </source>
</reference>
<feature type="domain" description="B box-type" evidence="5">
    <location>
        <begin position="1"/>
        <end position="46"/>
    </location>
</feature>
<dbReference type="GO" id="GO:0008270">
    <property type="term" value="F:zinc ion binding"/>
    <property type="evidence" value="ECO:0007669"/>
    <property type="project" value="UniProtKB-KW"/>
</dbReference>
<dbReference type="Proteomes" id="UP000257109">
    <property type="component" value="Unassembled WGS sequence"/>
</dbReference>
<feature type="non-terminal residue" evidence="6">
    <location>
        <position position="1"/>
    </location>
</feature>
<dbReference type="CDD" id="cd19821">
    <property type="entry name" value="Bbox1_BBX-like"/>
    <property type="match status" value="1"/>
</dbReference>